<gene>
    <name evidence="4" type="ORF">CVT24_013144</name>
</gene>
<dbReference type="SUPFAM" id="SSF56219">
    <property type="entry name" value="DNase I-like"/>
    <property type="match status" value="1"/>
</dbReference>
<proteinExistence type="predicted"/>
<comment type="caution">
    <text evidence="4">The sequence shown here is derived from an EMBL/GenBank/DDBJ whole genome shotgun (WGS) entry which is preliminary data.</text>
</comment>
<evidence type="ECO:0000313" key="4">
    <source>
        <dbReference type="EMBL" id="PPQ70369.1"/>
    </source>
</evidence>
<sequence length="1039" mass="116350">MPSQGNIDPANADPPTSDNIKTQKENEMLSRNISLVVKNRAEAIKALKTIGFIDKAEDIKTIRSLATTFFKFVEPPAGQKRINSSHPDRSFLEAIGRILLGFALDPQEQVRSYIHDALDNFAEEVKTSIREQCDKVIAVTTETNNNVSSLANETTKVSNTVKQSAEEVARTYCMVASSPAAPTGPTFQPVKRPHILNLQDKYNRQIMLKLNDDNPLLSSDTSDEEVTQQIQEALRSLDVDGTRDTAINSASRKSPRKDTILLELASQATAHWLKEDERVVSLATRLGAVVQNRTYQVMVRRIPLTYDADIRSPDAPGIIAKDNNLEPSDVKSVKWIKPAERRSEDQRSAYAMISLTTPQAANRLILRGVELCDDNRDAVRSTRDAPRCLKCQLYGHLAKDCPNNEMCGTCGGGHPTRGCRNLRNPWCASCKSKDHSSWDRDCPVFITESNKLVKNNENDYIYFPTKEPWTWALKSRKKLGQQHAPSPADSGAPQHRFEQRPNATQGERKRQAKSRYNAQNQPPVTPQGRPRFLTGTNTVPFPSPSAGPSRWPQPSQVAAKQNAPPLPPANLPYNPNQLWSDLMDGTGAQEAASNEAQNRDDTKLRILQINLNKSNEAQQDLVNDPDLQSSWDLVLLQEPSVNFYNYITTPRGFRQVYPGAKARQTKTVRSGIWVNERISTNTWKALEIDDSADITAVQLDGEMTDWDGFNADLFISLSDVDTEEEIRTPLAFDDAVKRLENAVEDAAKANTPLFSQSKYTKRWWNKDLANMRVKKQKLAWLHAKHAGDKDHQVHDEYRRTRNEYGEAIIKAKEEHWRLFLEEATEREMWVANGYLKRPVGDAGRPRMPTLKAMRDGQEVVVDTNALKAESLAASFFPPRPANVHPDPPLHTYPPALKASLPITADRVKTQIQRLSAHKAPGPDGIPNLVLQKCADTLAPFLTQIFNAAIKLGRYHKSWKESITCVLRKPGKPSYELPKAYRPIALLSTTAKLLSAIVAEDMSRLLEEHQLLPATHFGGRPGRTTTDALHYLIDTAIEAT</sequence>
<keyword evidence="1" id="KW-0863">Zinc-finger</keyword>
<keyword evidence="5" id="KW-1185">Reference proteome</keyword>
<dbReference type="EMBL" id="NHTK01005956">
    <property type="protein sequence ID" value="PPQ70369.1"/>
    <property type="molecule type" value="Genomic_DNA"/>
</dbReference>
<dbReference type="InterPro" id="IPR036691">
    <property type="entry name" value="Endo/exonu/phosph_ase_sf"/>
</dbReference>
<dbReference type="PANTHER" id="PTHR33481">
    <property type="entry name" value="REVERSE TRANSCRIPTASE"/>
    <property type="match status" value="1"/>
</dbReference>
<dbReference type="SMART" id="SM00343">
    <property type="entry name" value="ZnF_C2HC"/>
    <property type="match status" value="2"/>
</dbReference>
<dbReference type="GO" id="GO:0003676">
    <property type="term" value="F:nucleic acid binding"/>
    <property type="evidence" value="ECO:0007669"/>
    <property type="project" value="InterPro"/>
</dbReference>
<dbReference type="InterPro" id="IPR001878">
    <property type="entry name" value="Znf_CCHC"/>
</dbReference>
<dbReference type="AlphaFoldDB" id="A0A409VVU6"/>
<reference evidence="4 5" key="1">
    <citation type="journal article" date="2018" name="Evol. Lett.">
        <title>Horizontal gene cluster transfer increased hallucinogenic mushroom diversity.</title>
        <authorList>
            <person name="Reynolds H.T."/>
            <person name="Vijayakumar V."/>
            <person name="Gluck-Thaler E."/>
            <person name="Korotkin H.B."/>
            <person name="Matheny P.B."/>
            <person name="Slot J.C."/>
        </authorList>
    </citation>
    <scope>NUCLEOTIDE SEQUENCE [LARGE SCALE GENOMIC DNA]</scope>
    <source>
        <strain evidence="4 5">2629</strain>
    </source>
</reference>
<feature type="region of interest" description="Disordered" evidence="2">
    <location>
        <begin position="1"/>
        <end position="25"/>
    </location>
</feature>
<evidence type="ECO:0000256" key="2">
    <source>
        <dbReference type="SAM" id="MobiDB-lite"/>
    </source>
</evidence>
<evidence type="ECO:0000259" key="3">
    <source>
        <dbReference type="PROSITE" id="PS50158"/>
    </source>
</evidence>
<evidence type="ECO:0000313" key="5">
    <source>
        <dbReference type="Proteomes" id="UP000284842"/>
    </source>
</evidence>
<evidence type="ECO:0000256" key="1">
    <source>
        <dbReference type="PROSITE-ProRule" id="PRU00047"/>
    </source>
</evidence>
<dbReference type="STRING" id="181874.A0A409VVU6"/>
<keyword evidence="1" id="KW-0479">Metal-binding</keyword>
<feature type="domain" description="CCHC-type" evidence="3">
    <location>
        <begin position="387"/>
        <end position="403"/>
    </location>
</feature>
<dbReference type="InParanoid" id="A0A409VVU6"/>
<accession>A0A409VVU6</accession>
<dbReference type="PROSITE" id="PS50158">
    <property type="entry name" value="ZF_CCHC"/>
    <property type="match status" value="1"/>
</dbReference>
<dbReference type="OrthoDB" id="412006at2759"/>
<dbReference type="Gene3D" id="3.60.10.10">
    <property type="entry name" value="Endonuclease/exonuclease/phosphatase"/>
    <property type="match status" value="1"/>
</dbReference>
<dbReference type="GO" id="GO:0008270">
    <property type="term" value="F:zinc ion binding"/>
    <property type="evidence" value="ECO:0007669"/>
    <property type="project" value="UniProtKB-KW"/>
</dbReference>
<organism evidence="4 5">
    <name type="scientific">Panaeolus cyanescens</name>
    <dbReference type="NCBI Taxonomy" id="181874"/>
    <lineage>
        <taxon>Eukaryota</taxon>
        <taxon>Fungi</taxon>
        <taxon>Dikarya</taxon>
        <taxon>Basidiomycota</taxon>
        <taxon>Agaricomycotina</taxon>
        <taxon>Agaricomycetes</taxon>
        <taxon>Agaricomycetidae</taxon>
        <taxon>Agaricales</taxon>
        <taxon>Agaricineae</taxon>
        <taxon>Galeropsidaceae</taxon>
        <taxon>Panaeolus</taxon>
    </lineage>
</organism>
<name>A0A409VVU6_9AGAR</name>
<protein>
    <recommendedName>
        <fullName evidence="3">CCHC-type domain-containing protein</fullName>
    </recommendedName>
</protein>
<feature type="region of interest" description="Disordered" evidence="2">
    <location>
        <begin position="476"/>
        <end position="569"/>
    </location>
</feature>
<dbReference type="Proteomes" id="UP000284842">
    <property type="component" value="Unassembled WGS sequence"/>
</dbReference>
<dbReference type="PANTHER" id="PTHR33481:SF1">
    <property type="entry name" value="ENDONUCLEASE_EXONUCLEASE_PHOSPHATASE DOMAIN-CONTAINING PROTEIN-RELATED"/>
    <property type="match status" value="1"/>
</dbReference>
<keyword evidence="1" id="KW-0862">Zinc</keyword>